<sequence>MYKPNRLFSIPLLAWRFGRSLTFAYPRISMMWRRKCAVAVAGTVLSGSIAFTGVVGTSGVAGAQPAPPPTTTEAPFTTPNTDSCPFTSSPAPAIDLSEAPAPGSTAPTAVPIPESPVGGDKLGECGVVLPDGAPPLPADIAASGWVLADAETGEVLAAKDPHGRYRPASTIKMLLALVALDELDLDTEITATAEDADAEGSAVGIGKGGKYTNRQLMQGLVMASGNDAAHALARQLGGDAAAVSKMNALAAELGALDTRTATPSGLDGPGMSSSPYDLAVIFHTALQNPTFAGLIHTETVEFPGFPKDPTIPDDQDRPGFTLANDNQLLYNYDGALGGKTGFTDDARHTYVGGAERNGRKLLVTLMGGEAKPIRPWEQAARLLDYGYALPASTTVGSLTDRSTDDASPDVTRTPSAAAPGSISAAPTATDAESDTTDRILIGAVGGVVVIALVAGAVALNRRRR</sequence>
<protein>
    <submittedName>
        <fullName evidence="13">Penicillin-binding protein</fullName>
    </submittedName>
</protein>
<keyword evidence="4" id="KW-0133">Cell shape</keyword>
<feature type="compositionally biased region" description="Low complexity" evidence="10">
    <location>
        <begin position="71"/>
        <end position="81"/>
    </location>
</feature>
<proteinExistence type="inferred from homology"/>
<dbReference type="GO" id="GO:0009002">
    <property type="term" value="F:serine-type D-Ala-D-Ala carboxypeptidase activity"/>
    <property type="evidence" value="ECO:0007669"/>
    <property type="project" value="InterPro"/>
</dbReference>
<dbReference type="SUPFAM" id="SSF56601">
    <property type="entry name" value="beta-lactamase/transpeptidase-like"/>
    <property type="match status" value="1"/>
</dbReference>
<evidence type="ECO:0000256" key="8">
    <source>
        <dbReference type="PIRSR" id="PIRSR618044-2"/>
    </source>
</evidence>
<evidence type="ECO:0000259" key="12">
    <source>
        <dbReference type="Pfam" id="PF00768"/>
    </source>
</evidence>
<keyword evidence="11" id="KW-0812">Transmembrane</keyword>
<dbReference type="GO" id="GO:0071555">
    <property type="term" value="P:cell wall organization"/>
    <property type="evidence" value="ECO:0007669"/>
    <property type="project" value="UniProtKB-KW"/>
</dbReference>
<dbReference type="PRINTS" id="PR00725">
    <property type="entry name" value="DADACBPTASE1"/>
</dbReference>
<evidence type="ECO:0000256" key="4">
    <source>
        <dbReference type="ARBA" id="ARBA00022960"/>
    </source>
</evidence>
<dbReference type="PANTHER" id="PTHR21581">
    <property type="entry name" value="D-ALANYL-D-ALANINE CARBOXYPEPTIDASE"/>
    <property type="match status" value="1"/>
</dbReference>
<keyword evidence="11" id="KW-1133">Transmembrane helix</keyword>
<dbReference type="Gene3D" id="3.40.710.10">
    <property type="entry name" value="DD-peptidase/beta-lactamase superfamily"/>
    <property type="match status" value="1"/>
</dbReference>
<evidence type="ECO:0000256" key="6">
    <source>
        <dbReference type="ARBA" id="ARBA00023316"/>
    </source>
</evidence>
<accession>A0A6G9CQW0</accession>
<dbReference type="AlphaFoldDB" id="A0A6G9CQW0"/>
<feature type="binding site" evidence="8">
    <location>
        <position position="339"/>
    </location>
    <ligand>
        <name>substrate</name>
    </ligand>
</feature>
<dbReference type="InterPro" id="IPR018044">
    <property type="entry name" value="Peptidase_S11"/>
</dbReference>
<keyword evidence="11" id="KW-0472">Membrane</keyword>
<evidence type="ECO:0000256" key="9">
    <source>
        <dbReference type="RuleBase" id="RU004016"/>
    </source>
</evidence>
<evidence type="ECO:0000256" key="10">
    <source>
        <dbReference type="SAM" id="MobiDB-lite"/>
    </source>
</evidence>
<reference evidence="13 14" key="1">
    <citation type="submission" date="2020-03" db="EMBL/GenBank/DDBJ databases">
        <title>Screen low temperature-resistant strains for efficient degradation of petroleum hydrocarbons under the low temperature.</title>
        <authorList>
            <person name="Wang Y."/>
            <person name="Chen J."/>
        </authorList>
    </citation>
    <scope>NUCLEOTIDE SEQUENCE [LARGE SCALE GENOMIC DNA]</scope>
    <source>
        <strain evidence="13 14">KB1</strain>
    </source>
</reference>
<feature type="region of interest" description="Disordered" evidence="10">
    <location>
        <begin position="60"/>
        <end position="116"/>
    </location>
</feature>
<keyword evidence="6" id="KW-0961">Cell wall biogenesis/degradation</keyword>
<organism evidence="13 14">
    <name type="scientific">Rhodococcus erythropolis</name>
    <name type="common">Arthrobacter picolinophilus</name>
    <dbReference type="NCBI Taxonomy" id="1833"/>
    <lineage>
        <taxon>Bacteria</taxon>
        <taxon>Bacillati</taxon>
        <taxon>Actinomycetota</taxon>
        <taxon>Actinomycetes</taxon>
        <taxon>Mycobacteriales</taxon>
        <taxon>Nocardiaceae</taxon>
        <taxon>Rhodococcus</taxon>
        <taxon>Rhodococcus erythropolis group</taxon>
    </lineage>
</organism>
<feature type="active site" description="Proton acceptor" evidence="7">
    <location>
        <position position="172"/>
    </location>
</feature>
<name>A0A6G9CQW0_RHOER</name>
<dbReference type="InterPro" id="IPR001967">
    <property type="entry name" value="Peptidase_S11_N"/>
</dbReference>
<comment type="similarity">
    <text evidence="1 9">Belongs to the peptidase S11 family.</text>
</comment>
<feature type="compositionally biased region" description="Low complexity" evidence="10">
    <location>
        <begin position="413"/>
        <end position="429"/>
    </location>
</feature>
<evidence type="ECO:0000256" key="2">
    <source>
        <dbReference type="ARBA" id="ARBA00022729"/>
    </source>
</evidence>
<dbReference type="Proteomes" id="UP000502345">
    <property type="component" value="Chromosome"/>
</dbReference>
<feature type="region of interest" description="Disordered" evidence="10">
    <location>
        <begin position="394"/>
        <end position="430"/>
    </location>
</feature>
<gene>
    <name evidence="13" type="ORF">G9444_2181</name>
</gene>
<feature type="domain" description="Peptidase S11 D-alanyl-D-alanine carboxypeptidase A N-terminal" evidence="12">
    <location>
        <begin position="137"/>
        <end position="368"/>
    </location>
</feature>
<evidence type="ECO:0000256" key="11">
    <source>
        <dbReference type="SAM" id="Phobius"/>
    </source>
</evidence>
<keyword evidence="3" id="KW-0378">Hydrolase</keyword>
<evidence type="ECO:0000256" key="5">
    <source>
        <dbReference type="ARBA" id="ARBA00022984"/>
    </source>
</evidence>
<evidence type="ECO:0000256" key="1">
    <source>
        <dbReference type="ARBA" id="ARBA00007164"/>
    </source>
</evidence>
<feature type="active site" description="Acyl-ester intermediate" evidence="7">
    <location>
        <position position="169"/>
    </location>
</feature>
<keyword evidence="5" id="KW-0573">Peptidoglycan synthesis</keyword>
<feature type="transmembrane region" description="Helical" evidence="11">
    <location>
        <begin position="439"/>
        <end position="459"/>
    </location>
</feature>
<dbReference type="Pfam" id="PF00768">
    <property type="entry name" value="Peptidase_S11"/>
    <property type="match status" value="1"/>
</dbReference>
<evidence type="ECO:0000313" key="13">
    <source>
        <dbReference type="EMBL" id="QIP39425.1"/>
    </source>
</evidence>
<feature type="active site" evidence="7">
    <location>
        <position position="224"/>
    </location>
</feature>
<keyword evidence="2" id="KW-0732">Signal</keyword>
<dbReference type="GO" id="GO:0008360">
    <property type="term" value="P:regulation of cell shape"/>
    <property type="evidence" value="ECO:0007669"/>
    <property type="project" value="UniProtKB-KW"/>
</dbReference>
<evidence type="ECO:0000256" key="3">
    <source>
        <dbReference type="ARBA" id="ARBA00022801"/>
    </source>
</evidence>
<evidence type="ECO:0000256" key="7">
    <source>
        <dbReference type="PIRSR" id="PIRSR618044-1"/>
    </source>
</evidence>
<dbReference type="InterPro" id="IPR012338">
    <property type="entry name" value="Beta-lactam/transpept-like"/>
</dbReference>
<dbReference type="GO" id="GO:0006508">
    <property type="term" value="P:proteolysis"/>
    <property type="evidence" value="ECO:0007669"/>
    <property type="project" value="InterPro"/>
</dbReference>
<dbReference type="GO" id="GO:0009252">
    <property type="term" value="P:peptidoglycan biosynthetic process"/>
    <property type="evidence" value="ECO:0007669"/>
    <property type="project" value="UniProtKB-KW"/>
</dbReference>
<dbReference type="EMBL" id="CP050124">
    <property type="protein sequence ID" value="QIP39425.1"/>
    <property type="molecule type" value="Genomic_DNA"/>
</dbReference>
<evidence type="ECO:0000313" key="14">
    <source>
        <dbReference type="Proteomes" id="UP000502345"/>
    </source>
</evidence>
<dbReference type="PANTHER" id="PTHR21581:SF33">
    <property type="entry name" value="D-ALANYL-D-ALANINE CARBOXYPEPTIDASE DACB"/>
    <property type="match status" value="1"/>
</dbReference>